<dbReference type="EMBL" id="JBHLVX010000011">
    <property type="protein sequence ID" value="MFC0266912.1"/>
    <property type="molecule type" value="Genomic_DNA"/>
</dbReference>
<comment type="similarity">
    <text evidence="2">Belongs to the purine-cytosine permease (2.A.39) family.</text>
</comment>
<dbReference type="Proteomes" id="UP001589814">
    <property type="component" value="Unassembled WGS sequence"/>
</dbReference>
<feature type="transmembrane region" description="Helical" evidence="6">
    <location>
        <begin position="104"/>
        <end position="125"/>
    </location>
</feature>
<dbReference type="InterPro" id="IPR001248">
    <property type="entry name" value="Pur-cyt_permease"/>
</dbReference>
<feature type="transmembrane region" description="Helical" evidence="6">
    <location>
        <begin position="206"/>
        <end position="225"/>
    </location>
</feature>
<proteinExistence type="inferred from homology"/>
<feature type="transmembrane region" description="Helical" evidence="6">
    <location>
        <begin position="371"/>
        <end position="390"/>
    </location>
</feature>
<evidence type="ECO:0000256" key="1">
    <source>
        <dbReference type="ARBA" id="ARBA00004141"/>
    </source>
</evidence>
<evidence type="ECO:0000313" key="7">
    <source>
        <dbReference type="EMBL" id="MFC0266912.1"/>
    </source>
</evidence>
<dbReference type="Gene3D" id="1.10.4160.10">
    <property type="entry name" value="Hydantoin permease"/>
    <property type="match status" value="1"/>
</dbReference>
<feature type="transmembrane region" description="Helical" evidence="6">
    <location>
        <begin position="165"/>
        <end position="186"/>
    </location>
</feature>
<sequence>MPDKASEVDITGEDNARTIVPKSQRRKTWDVSIVAAGYCIAMSGLFTGAALMAGLTLNEVILSALMGNTILALYGGLVGAAGAREGLGTAMLSRHAFGRQGSKVVGLVLAITMLGWFAVQVGFFGNTINALFPDGGFLAQSHIAALWGGGLMIATAYLGYKGLSIVSRIAIPAVIITATWGAIVAVNSHGGWNNIASIKPEESFGLGSGIVMVVGSFAAGASAQADITRYAKDERAAWISTIFGYMCANTFVILAGFLTSVSTGTGDLPAAMVGLGLGAPALIVLIAAQWTTNDNNLYTSSLGLSALVKLKKSTIVLISGVVATIAGFFGMASYFIDWLIVLGITIPPMAGILIADYYVINRGKYSFGPGVRYNQWNLTTFVSWLIASIAAYNIEWGSGAINALALSFVIYIVLSRVELFRTMGNIGEYYEDSTGF</sequence>
<evidence type="ECO:0000256" key="3">
    <source>
        <dbReference type="ARBA" id="ARBA00022692"/>
    </source>
</evidence>
<keyword evidence="3 6" id="KW-0812">Transmembrane</keyword>
<dbReference type="PANTHER" id="PTHR30569:SF0">
    <property type="entry name" value="CYTOSINE PERMEASE"/>
    <property type="match status" value="1"/>
</dbReference>
<evidence type="ECO:0000256" key="2">
    <source>
        <dbReference type="ARBA" id="ARBA00008974"/>
    </source>
</evidence>
<dbReference type="RefSeq" id="WP_019952297.1">
    <property type="nucleotide sequence ID" value="NZ_JBHLVX010000011.1"/>
</dbReference>
<keyword evidence="4 6" id="KW-1133">Transmembrane helix</keyword>
<comment type="caution">
    <text evidence="7">The sequence shown here is derived from an EMBL/GenBank/DDBJ whole genome shotgun (WGS) entry which is preliminary data.</text>
</comment>
<organism evidence="7 8">
    <name type="scientific">Kushneria aurantia</name>
    <dbReference type="NCBI Taxonomy" id="504092"/>
    <lineage>
        <taxon>Bacteria</taxon>
        <taxon>Pseudomonadati</taxon>
        <taxon>Pseudomonadota</taxon>
        <taxon>Gammaproteobacteria</taxon>
        <taxon>Oceanospirillales</taxon>
        <taxon>Halomonadaceae</taxon>
        <taxon>Kushneria</taxon>
    </lineage>
</organism>
<comment type="subcellular location">
    <subcellularLocation>
        <location evidence="1">Membrane</location>
        <topology evidence="1">Multi-pass membrane protein</topology>
    </subcellularLocation>
</comment>
<feature type="transmembrane region" description="Helical" evidence="6">
    <location>
        <begin position="61"/>
        <end position="83"/>
    </location>
</feature>
<evidence type="ECO:0000256" key="4">
    <source>
        <dbReference type="ARBA" id="ARBA00022989"/>
    </source>
</evidence>
<name>A0ABV6FZS9_9GAMM</name>
<keyword evidence="5 6" id="KW-0472">Membrane</keyword>
<feature type="transmembrane region" description="Helical" evidence="6">
    <location>
        <begin position="396"/>
        <end position="414"/>
    </location>
</feature>
<dbReference type="InterPro" id="IPR030191">
    <property type="entry name" value="CodB"/>
</dbReference>
<feature type="transmembrane region" description="Helical" evidence="6">
    <location>
        <begin position="270"/>
        <end position="292"/>
    </location>
</feature>
<reference evidence="7 8" key="1">
    <citation type="submission" date="2024-09" db="EMBL/GenBank/DDBJ databases">
        <authorList>
            <person name="Sun Q."/>
            <person name="Mori K."/>
        </authorList>
    </citation>
    <scope>NUCLEOTIDE SEQUENCE [LARGE SCALE GENOMIC DNA]</scope>
    <source>
        <strain evidence="7 8">CCM 7415</strain>
    </source>
</reference>
<feature type="transmembrane region" description="Helical" evidence="6">
    <location>
        <begin position="31"/>
        <end position="55"/>
    </location>
</feature>
<gene>
    <name evidence="7" type="ORF">ACFFHW_02680</name>
</gene>
<accession>A0ABV6FZS9</accession>
<evidence type="ECO:0000256" key="6">
    <source>
        <dbReference type="SAM" id="Phobius"/>
    </source>
</evidence>
<evidence type="ECO:0000256" key="5">
    <source>
        <dbReference type="ARBA" id="ARBA00023136"/>
    </source>
</evidence>
<dbReference type="CDD" id="cd11484">
    <property type="entry name" value="SLC-NCS1sbd_CobB-like"/>
    <property type="match status" value="1"/>
</dbReference>
<evidence type="ECO:0000313" key="8">
    <source>
        <dbReference type="Proteomes" id="UP001589814"/>
    </source>
</evidence>
<feature type="transmembrane region" description="Helical" evidence="6">
    <location>
        <begin position="137"/>
        <end position="158"/>
    </location>
</feature>
<feature type="transmembrane region" description="Helical" evidence="6">
    <location>
        <begin position="313"/>
        <end position="332"/>
    </location>
</feature>
<dbReference type="PANTHER" id="PTHR30569">
    <property type="entry name" value="CYTOSINE TRANSPORTER CODB"/>
    <property type="match status" value="1"/>
</dbReference>
<keyword evidence="8" id="KW-1185">Reference proteome</keyword>
<feature type="transmembrane region" description="Helical" evidence="6">
    <location>
        <begin position="237"/>
        <end position="258"/>
    </location>
</feature>
<feature type="transmembrane region" description="Helical" evidence="6">
    <location>
        <begin position="338"/>
        <end position="359"/>
    </location>
</feature>
<protein>
    <submittedName>
        <fullName evidence="7">Purine-cytosine permease family protein</fullName>
    </submittedName>
</protein>
<dbReference type="Pfam" id="PF02133">
    <property type="entry name" value="Transp_cyt_pur"/>
    <property type="match status" value="1"/>
</dbReference>